<name>N9WF85_9CLOT</name>
<dbReference type="HOGENOM" id="CLU_175379_1_0_9"/>
<dbReference type="AlphaFoldDB" id="N9WF85"/>
<evidence type="ECO:0000313" key="2">
    <source>
        <dbReference type="Proteomes" id="UP000013097"/>
    </source>
</evidence>
<sequence length="91" mass="10985">MGKLIIEKYFKSNTKHFNIYTHEIKMISNYTGLNMIEIKKLPHALYCLYRRDAWIYQQQQTEEGREFLKDLYTLQQSEADYDKINEVSIKA</sequence>
<dbReference type="EMBL" id="AGYT01000008">
    <property type="protein sequence ID" value="ENZ01691.1"/>
    <property type="molecule type" value="Genomic_DNA"/>
</dbReference>
<comment type="caution">
    <text evidence="1">The sequence shown here is derived from an EMBL/GenBank/DDBJ whole genome shotgun (WGS) entry which is preliminary data.</text>
</comment>
<evidence type="ECO:0000313" key="1">
    <source>
        <dbReference type="EMBL" id="ENZ01691.1"/>
    </source>
</evidence>
<dbReference type="RefSeq" id="WP_002597427.1">
    <property type="nucleotide sequence ID" value="NZ_CAUWHC010000004.1"/>
</dbReference>
<organism evidence="1 2">
    <name type="scientific">Clostridium thermobutyricum</name>
    <dbReference type="NCBI Taxonomy" id="29372"/>
    <lineage>
        <taxon>Bacteria</taxon>
        <taxon>Bacillati</taxon>
        <taxon>Bacillota</taxon>
        <taxon>Clostridia</taxon>
        <taxon>Eubacteriales</taxon>
        <taxon>Clostridiaceae</taxon>
        <taxon>Clostridium</taxon>
    </lineage>
</organism>
<dbReference type="PATRIC" id="fig|999411.4.peg.898"/>
<gene>
    <name evidence="1" type="ORF">HMPREF1092_00925</name>
</gene>
<keyword evidence="2" id="KW-1185">Reference proteome</keyword>
<accession>N9WF85</accession>
<protein>
    <submittedName>
        <fullName evidence="1">Uncharacterized protein</fullName>
    </submittedName>
</protein>
<reference evidence="1 2" key="1">
    <citation type="submission" date="2013-01" db="EMBL/GenBank/DDBJ databases">
        <title>The Genome Sequence of Clostridium colicanis 209318.</title>
        <authorList>
            <consortium name="The Broad Institute Genome Sequencing Platform"/>
            <person name="Earl A."/>
            <person name="Ward D."/>
            <person name="Feldgarden M."/>
            <person name="Gevers D."/>
            <person name="Courvalin P."/>
            <person name="Lambert T."/>
            <person name="Walker B."/>
            <person name="Young S.K."/>
            <person name="Zeng Q."/>
            <person name="Gargeya S."/>
            <person name="Fitzgerald M."/>
            <person name="Haas B."/>
            <person name="Abouelleil A."/>
            <person name="Alvarado L."/>
            <person name="Arachchi H.M."/>
            <person name="Berlin A.M."/>
            <person name="Chapman S.B."/>
            <person name="Dewar J."/>
            <person name="Goldberg J."/>
            <person name="Griggs A."/>
            <person name="Gujja S."/>
            <person name="Hansen M."/>
            <person name="Howarth C."/>
            <person name="Imamovic A."/>
            <person name="Larimer J."/>
            <person name="McCowan C."/>
            <person name="Murphy C."/>
            <person name="Neiman D."/>
            <person name="Pearson M."/>
            <person name="Priest M."/>
            <person name="Roberts A."/>
            <person name="Saif S."/>
            <person name="Shea T."/>
            <person name="Sisk P."/>
            <person name="Sykes S."/>
            <person name="Wortman J."/>
            <person name="Nusbaum C."/>
            <person name="Birren B."/>
        </authorList>
    </citation>
    <scope>NUCLEOTIDE SEQUENCE [LARGE SCALE GENOMIC DNA]</scope>
    <source>
        <strain evidence="1 2">209318</strain>
    </source>
</reference>
<dbReference type="Proteomes" id="UP000013097">
    <property type="component" value="Unassembled WGS sequence"/>
</dbReference>
<proteinExistence type="predicted"/>